<proteinExistence type="predicted"/>
<accession>A0A835I5X9</accession>
<dbReference type="Proteomes" id="UP000631114">
    <property type="component" value="Unassembled WGS sequence"/>
</dbReference>
<evidence type="ECO:0000313" key="3">
    <source>
        <dbReference type="Proteomes" id="UP000631114"/>
    </source>
</evidence>
<keyword evidence="3" id="KW-1185">Reference proteome</keyword>
<dbReference type="OrthoDB" id="1859887at2759"/>
<evidence type="ECO:0000259" key="1">
    <source>
        <dbReference type="SMART" id="SM00579"/>
    </source>
</evidence>
<reference evidence="2 3" key="1">
    <citation type="submission" date="2020-10" db="EMBL/GenBank/DDBJ databases">
        <title>The Coptis chinensis genome and diversification of protoberbering-type alkaloids.</title>
        <authorList>
            <person name="Wang B."/>
            <person name="Shu S."/>
            <person name="Song C."/>
            <person name="Liu Y."/>
        </authorList>
    </citation>
    <scope>NUCLEOTIDE SEQUENCE [LARGE SCALE GENOMIC DNA]</scope>
    <source>
        <strain evidence="2">HL-2020</strain>
        <tissue evidence="2">Leaf</tissue>
    </source>
</reference>
<dbReference type="SMART" id="SM00579">
    <property type="entry name" value="FBD"/>
    <property type="match status" value="1"/>
</dbReference>
<feature type="domain" description="FBD" evidence="1">
    <location>
        <begin position="77"/>
        <end position="152"/>
    </location>
</feature>
<dbReference type="AlphaFoldDB" id="A0A835I5X9"/>
<name>A0A835I5X9_9MAGN</name>
<comment type="caution">
    <text evidence="2">The sequence shown here is derived from an EMBL/GenBank/DDBJ whole genome shotgun (WGS) entry which is preliminary data.</text>
</comment>
<organism evidence="2 3">
    <name type="scientific">Coptis chinensis</name>
    <dbReference type="NCBI Taxonomy" id="261450"/>
    <lineage>
        <taxon>Eukaryota</taxon>
        <taxon>Viridiplantae</taxon>
        <taxon>Streptophyta</taxon>
        <taxon>Embryophyta</taxon>
        <taxon>Tracheophyta</taxon>
        <taxon>Spermatophyta</taxon>
        <taxon>Magnoliopsida</taxon>
        <taxon>Ranunculales</taxon>
        <taxon>Ranunculaceae</taxon>
        <taxon>Coptidoideae</taxon>
        <taxon>Coptis</taxon>
    </lineage>
</organism>
<dbReference type="EMBL" id="JADFTS010000003">
    <property type="protein sequence ID" value="KAF9613145.1"/>
    <property type="molecule type" value="Genomic_DNA"/>
</dbReference>
<dbReference type="InterPro" id="IPR006566">
    <property type="entry name" value="FBD"/>
</dbReference>
<evidence type="ECO:0000313" key="2">
    <source>
        <dbReference type="EMBL" id="KAF9613145.1"/>
    </source>
</evidence>
<dbReference type="Pfam" id="PF08387">
    <property type="entry name" value="FBD"/>
    <property type="match status" value="1"/>
</dbReference>
<protein>
    <recommendedName>
        <fullName evidence="1">FBD domain-containing protein</fullName>
    </recommendedName>
</protein>
<gene>
    <name evidence="2" type="ORF">IFM89_005716</name>
</gene>
<sequence length="152" mass="17957">MPTPFSALRQLKLKMWLSRDCIRGIKYLLEKSYNLETLPVEITTRCCSKRLMYPYCNATNVDTTKIWEYWKTNMVLQCNFYNLRFVEVWNVHGYVNELEFLKLLLKNAIALEKLIIFTCKSYSRDSQRPLRRFSELLLAFPRASSGAAILLL</sequence>